<proteinExistence type="predicted"/>
<evidence type="ECO:0000313" key="2">
    <source>
        <dbReference type="Proteomes" id="UP000059680"/>
    </source>
</evidence>
<dbReference type="Proteomes" id="UP000059680">
    <property type="component" value="Chromosome 8"/>
</dbReference>
<dbReference type="EMBL" id="AP014964">
    <property type="protein sequence ID" value="BAT05100.1"/>
    <property type="molecule type" value="Genomic_DNA"/>
</dbReference>
<reference evidence="1 2" key="2">
    <citation type="journal article" date="2013" name="Plant Cell Physiol.">
        <title>Rice Annotation Project Database (RAP-DB): an integrative and interactive database for rice genomics.</title>
        <authorList>
            <person name="Sakai H."/>
            <person name="Lee S.S."/>
            <person name="Tanaka T."/>
            <person name="Numa H."/>
            <person name="Kim J."/>
            <person name="Kawahara Y."/>
            <person name="Wakimoto H."/>
            <person name="Yang C.C."/>
            <person name="Iwamoto M."/>
            <person name="Abe T."/>
            <person name="Yamada Y."/>
            <person name="Muto A."/>
            <person name="Inokuchi H."/>
            <person name="Ikemura T."/>
            <person name="Matsumoto T."/>
            <person name="Sasaki T."/>
            <person name="Itoh T."/>
        </authorList>
    </citation>
    <scope>NUCLEOTIDE SEQUENCE [LARGE SCALE GENOMIC DNA]</scope>
    <source>
        <strain evidence="2">cv. Nipponbare</strain>
    </source>
</reference>
<reference evidence="2" key="1">
    <citation type="journal article" date="2005" name="Nature">
        <title>The map-based sequence of the rice genome.</title>
        <authorList>
            <consortium name="International rice genome sequencing project (IRGSP)"/>
            <person name="Matsumoto T."/>
            <person name="Wu J."/>
            <person name="Kanamori H."/>
            <person name="Katayose Y."/>
            <person name="Fujisawa M."/>
            <person name="Namiki N."/>
            <person name="Mizuno H."/>
            <person name="Yamamoto K."/>
            <person name="Antonio B.A."/>
            <person name="Baba T."/>
            <person name="Sakata K."/>
            <person name="Nagamura Y."/>
            <person name="Aoki H."/>
            <person name="Arikawa K."/>
            <person name="Arita K."/>
            <person name="Bito T."/>
            <person name="Chiden Y."/>
            <person name="Fujitsuka N."/>
            <person name="Fukunaka R."/>
            <person name="Hamada M."/>
            <person name="Harada C."/>
            <person name="Hayashi A."/>
            <person name="Hijishita S."/>
            <person name="Honda M."/>
            <person name="Hosokawa S."/>
            <person name="Ichikawa Y."/>
            <person name="Idonuma A."/>
            <person name="Iijima M."/>
            <person name="Ikeda M."/>
            <person name="Ikeno M."/>
            <person name="Ito K."/>
            <person name="Ito S."/>
            <person name="Ito T."/>
            <person name="Ito Y."/>
            <person name="Ito Y."/>
            <person name="Iwabuchi A."/>
            <person name="Kamiya K."/>
            <person name="Karasawa W."/>
            <person name="Kurita K."/>
            <person name="Katagiri S."/>
            <person name="Kikuta A."/>
            <person name="Kobayashi H."/>
            <person name="Kobayashi N."/>
            <person name="Machita K."/>
            <person name="Maehara T."/>
            <person name="Masukawa M."/>
            <person name="Mizubayashi T."/>
            <person name="Mukai Y."/>
            <person name="Nagasaki H."/>
            <person name="Nagata Y."/>
            <person name="Naito S."/>
            <person name="Nakashima M."/>
            <person name="Nakama Y."/>
            <person name="Nakamichi Y."/>
            <person name="Nakamura M."/>
            <person name="Meguro A."/>
            <person name="Negishi M."/>
            <person name="Ohta I."/>
            <person name="Ohta T."/>
            <person name="Okamoto M."/>
            <person name="Ono N."/>
            <person name="Saji S."/>
            <person name="Sakaguchi M."/>
            <person name="Sakai K."/>
            <person name="Shibata M."/>
            <person name="Shimokawa T."/>
            <person name="Song J."/>
            <person name="Takazaki Y."/>
            <person name="Terasawa K."/>
            <person name="Tsugane M."/>
            <person name="Tsuji K."/>
            <person name="Ueda S."/>
            <person name="Waki K."/>
            <person name="Yamagata H."/>
            <person name="Yamamoto M."/>
            <person name="Yamamoto S."/>
            <person name="Yamane H."/>
            <person name="Yoshiki S."/>
            <person name="Yoshihara R."/>
            <person name="Yukawa K."/>
            <person name="Zhong H."/>
            <person name="Yano M."/>
            <person name="Yuan Q."/>
            <person name="Ouyang S."/>
            <person name="Liu J."/>
            <person name="Jones K.M."/>
            <person name="Gansberger K."/>
            <person name="Moffat K."/>
            <person name="Hill J."/>
            <person name="Bera J."/>
            <person name="Fadrosh D."/>
            <person name="Jin S."/>
            <person name="Johri S."/>
            <person name="Kim M."/>
            <person name="Overton L."/>
            <person name="Reardon M."/>
            <person name="Tsitrin T."/>
            <person name="Vuong H."/>
            <person name="Weaver B."/>
            <person name="Ciecko A."/>
            <person name="Tallon L."/>
            <person name="Jackson J."/>
            <person name="Pai G."/>
            <person name="Aken S.V."/>
            <person name="Utterback T."/>
            <person name="Reidmuller S."/>
            <person name="Feldblyum T."/>
            <person name="Hsiao J."/>
            <person name="Zismann V."/>
            <person name="Iobst S."/>
            <person name="de Vazeille A.R."/>
            <person name="Buell C.R."/>
            <person name="Ying K."/>
            <person name="Li Y."/>
            <person name="Lu T."/>
            <person name="Huang Y."/>
            <person name="Zhao Q."/>
            <person name="Feng Q."/>
            <person name="Zhang L."/>
            <person name="Zhu J."/>
            <person name="Weng Q."/>
            <person name="Mu J."/>
            <person name="Lu Y."/>
            <person name="Fan D."/>
            <person name="Liu Y."/>
            <person name="Guan J."/>
            <person name="Zhang Y."/>
            <person name="Yu S."/>
            <person name="Liu X."/>
            <person name="Zhang Y."/>
            <person name="Hong G."/>
            <person name="Han B."/>
            <person name="Choisne N."/>
            <person name="Demange N."/>
            <person name="Orjeda G."/>
            <person name="Samain S."/>
            <person name="Cattolico L."/>
            <person name="Pelletier E."/>
            <person name="Couloux A."/>
            <person name="Segurens B."/>
            <person name="Wincker P."/>
            <person name="D'Hont A."/>
            <person name="Scarpelli C."/>
            <person name="Weissenbach J."/>
            <person name="Salanoubat M."/>
            <person name="Quetier F."/>
            <person name="Yu Y."/>
            <person name="Kim H.R."/>
            <person name="Rambo T."/>
            <person name="Currie J."/>
            <person name="Collura K."/>
            <person name="Luo M."/>
            <person name="Yang T."/>
            <person name="Ammiraju J.S.S."/>
            <person name="Engler F."/>
            <person name="Soderlund C."/>
            <person name="Wing R.A."/>
            <person name="Palmer L.E."/>
            <person name="de la Bastide M."/>
            <person name="Spiegel L."/>
            <person name="Nascimento L."/>
            <person name="Zutavern T."/>
            <person name="O'Shaughnessy A."/>
            <person name="Dike S."/>
            <person name="Dedhia N."/>
            <person name="Preston R."/>
            <person name="Balija V."/>
            <person name="McCombie W.R."/>
            <person name="Chow T."/>
            <person name="Chen H."/>
            <person name="Chung M."/>
            <person name="Chen C."/>
            <person name="Shaw J."/>
            <person name="Wu H."/>
            <person name="Hsiao K."/>
            <person name="Chao Y."/>
            <person name="Chu M."/>
            <person name="Cheng C."/>
            <person name="Hour A."/>
            <person name="Lee P."/>
            <person name="Lin S."/>
            <person name="Lin Y."/>
            <person name="Liou J."/>
            <person name="Liu S."/>
            <person name="Hsing Y."/>
            <person name="Raghuvanshi S."/>
            <person name="Mohanty A."/>
            <person name="Bharti A.K."/>
            <person name="Gaur A."/>
            <person name="Gupta V."/>
            <person name="Kumar D."/>
            <person name="Ravi V."/>
            <person name="Vij S."/>
            <person name="Kapur A."/>
            <person name="Khurana P."/>
            <person name="Khurana P."/>
            <person name="Khurana J.P."/>
            <person name="Tyagi A.K."/>
            <person name="Gaikwad K."/>
            <person name="Singh A."/>
            <person name="Dalal V."/>
            <person name="Srivastava S."/>
            <person name="Dixit A."/>
            <person name="Pal A.K."/>
            <person name="Ghazi I.A."/>
            <person name="Yadav M."/>
            <person name="Pandit A."/>
            <person name="Bhargava A."/>
            <person name="Sureshbabu K."/>
            <person name="Batra K."/>
            <person name="Sharma T.R."/>
            <person name="Mohapatra T."/>
            <person name="Singh N.K."/>
            <person name="Messing J."/>
            <person name="Nelson A.B."/>
            <person name="Fuks G."/>
            <person name="Kavchok S."/>
            <person name="Keizer G."/>
            <person name="Linton E."/>
            <person name="Llaca V."/>
            <person name="Song R."/>
            <person name="Tanyolac B."/>
            <person name="Young S."/>
            <person name="Ho-Il K."/>
            <person name="Hahn J.H."/>
            <person name="Sangsakoo G."/>
            <person name="Vanavichit A."/>
            <person name="de Mattos Luiz.A.T."/>
            <person name="Zimmer P.D."/>
            <person name="Malone G."/>
            <person name="Dellagostin O."/>
            <person name="de Oliveira A.C."/>
            <person name="Bevan M."/>
            <person name="Bancroft I."/>
            <person name="Minx P."/>
            <person name="Cordum H."/>
            <person name="Wilson R."/>
            <person name="Cheng Z."/>
            <person name="Jin W."/>
            <person name="Jiang J."/>
            <person name="Leong S.A."/>
            <person name="Iwama H."/>
            <person name="Gojobori T."/>
            <person name="Itoh T."/>
            <person name="Niimura Y."/>
            <person name="Fujii Y."/>
            <person name="Habara T."/>
            <person name="Sakai H."/>
            <person name="Sato Y."/>
            <person name="Wilson G."/>
            <person name="Kumar K."/>
            <person name="McCouch S."/>
            <person name="Juretic N."/>
            <person name="Hoen D."/>
            <person name="Wright S."/>
            <person name="Bruskiewich R."/>
            <person name="Bureau T."/>
            <person name="Miyao A."/>
            <person name="Hirochika H."/>
            <person name="Nishikawa T."/>
            <person name="Kadowaki K."/>
            <person name="Sugiura M."/>
            <person name="Burr B."/>
            <person name="Sasaki T."/>
        </authorList>
    </citation>
    <scope>NUCLEOTIDE SEQUENCE [LARGE SCALE GENOMIC DNA]</scope>
    <source>
        <strain evidence="2">cv. Nipponbare</strain>
    </source>
</reference>
<evidence type="ECO:0000313" key="1">
    <source>
        <dbReference type="EMBL" id="BAT05100.1"/>
    </source>
</evidence>
<reference evidence="1 2" key="3">
    <citation type="journal article" date="2013" name="Rice">
        <title>Improvement of the Oryza sativa Nipponbare reference genome using next generation sequence and optical map data.</title>
        <authorList>
            <person name="Kawahara Y."/>
            <person name="de la Bastide M."/>
            <person name="Hamilton J.P."/>
            <person name="Kanamori H."/>
            <person name="McCombie W.R."/>
            <person name="Ouyang S."/>
            <person name="Schwartz D.C."/>
            <person name="Tanaka T."/>
            <person name="Wu J."/>
            <person name="Zhou S."/>
            <person name="Childs K.L."/>
            <person name="Davidson R.M."/>
            <person name="Lin H."/>
            <person name="Quesada-Ocampo L."/>
            <person name="Vaillancourt B."/>
            <person name="Sakai H."/>
            <person name="Lee S.S."/>
            <person name="Kim J."/>
            <person name="Numa H."/>
            <person name="Itoh T."/>
            <person name="Buell C.R."/>
            <person name="Matsumoto T."/>
        </authorList>
    </citation>
    <scope>NUCLEOTIDE SEQUENCE [LARGE SCALE GENOMIC DNA]</scope>
    <source>
        <strain evidence="2">cv. Nipponbare</strain>
    </source>
</reference>
<keyword evidence="2" id="KW-1185">Reference proteome</keyword>
<gene>
    <name evidence="1" type="ordered locus">Os08g0359550</name>
    <name evidence="1" type="ORF">OSNPB_080359550</name>
</gene>
<accession>A0A0P0XEZ4</accession>
<organism evidence="1 2">
    <name type="scientific">Oryza sativa subsp. japonica</name>
    <name type="common">Rice</name>
    <dbReference type="NCBI Taxonomy" id="39947"/>
    <lineage>
        <taxon>Eukaryota</taxon>
        <taxon>Viridiplantae</taxon>
        <taxon>Streptophyta</taxon>
        <taxon>Embryophyta</taxon>
        <taxon>Tracheophyta</taxon>
        <taxon>Spermatophyta</taxon>
        <taxon>Magnoliopsida</taxon>
        <taxon>Liliopsida</taxon>
        <taxon>Poales</taxon>
        <taxon>Poaceae</taxon>
        <taxon>BOP clade</taxon>
        <taxon>Oryzoideae</taxon>
        <taxon>Oryzeae</taxon>
        <taxon>Oryzinae</taxon>
        <taxon>Oryza</taxon>
        <taxon>Oryza sativa</taxon>
    </lineage>
</organism>
<dbReference type="InParanoid" id="A0A0P0XEZ4"/>
<name>A0A0P0XEZ4_ORYSJ</name>
<protein>
    <submittedName>
        <fullName evidence="1">Os08g0359550 protein</fullName>
    </submittedName>
</protein>
<dbReference type="AlphaFoldDB" id="A0A0P0XEZ4"/>
<sequence length="97" mass="10480">MVVGETRMIARRPRQGVRRVCNSKECYDFPAAFAVLSSPKPMAAAAACSTKSHLGIDWRRNNGSCTQGGQRAPSVIVVRDLAPRVLDIANGNGIRRA</sequence>
<dbReference type="PaxDb" id="39947-A0A0P0XEZ4"/>